<evidence type="ECO:0000313" key="3">
    <source>
        <dbReference type="Proteomes" id="UP000279259"/>
    </source>
</evidence>
<organism evidence="2 3">
    <name type="scientific">Saitozyma podzolica</name>
    <dbReference type="NCBI Taxonomy" id="1890683"/>
    <lineage>
        <taxon>Eukaryota</taxon>
        <taxon>Fungi</taxon>
        <taxon>Dikarya</taxon>
        <taxon>Basidiomycota</taxon>
        <taxon>Agaricomycotina</taxon>
        <taxon>Tremellomycetes</taxon>
        <taxon>Tremellales</taxon>
        <taxon>Trimorphomycetaceae</taxon>
        <taxon>Saitozyma</taxon>
    </lineage>
</organism>
<proteinExistence type="predicted"/>
<reference evidence="2 3" key="1">
    <citation type="submission" date="2018-11" db="EMBL/GenBank/DDBJ databases">
        <title>Genome sequence of Saitozyma podzolica DSM 27192.</title>
        <authorList>
            <person name="Aliyu H."/>
            <person name="Gorte O."/>
            <person name="Ochsenreither K."/>
        </authorList>
    </citation>
    <scope>NUCLEOTIDE SEQUENCE [LARGE SCALE GENOMIC DNA]</scope>
    <source>
        <strain evidence="2 3">DSM 27192</strain>
    </source>
</reference>
<evidence type="ECO:0000313" key="2">
    <source>
        <dbReference type="EMBL" id="RSH90700.1"/>
    </source>
</evidence>
<feature type="region of interest" description="Disordered" evidence="1">
    <location>
        <begin position="1"/>
        <end position="47"/>
    </location>
</feature>
<dbReference type="AlphaFoldDB" id="A0A427YHZ5"/>
<keyword evidence="3" id="KW-1185">Reference proteome</keyword>
<feature type="compositionally biased region" description="Polar residues" evidence="1">
    <location>
        <begin position="1"/>
        <end position="10"/>
    </location>
</feature>
<protein>
    <submittedName>
        <fullName evidence="2">Uncharacterized protein</fullName>
    </submittedName>
</protein>
<accession>A0A427YHZ5</accession>
<gene>
    <name evidence="2" type="ORF">EHS25_001305</name>
</gene>
<sequence>MSEQDTSAQAVSRGVSPESNVNASRVSTRSRSPIPGDGGPSVDPAREREGRLKEAIGRDVWETGKFLSPMFSTTSSPLVVDYDWELFDPPLTVEWSVVDEDGPGNDLSDFLLTVKMPRLLKVKTLDDNGEETTENRYIYDTLASAILLAFHDSAANEYVPNADNLKHRIFFAMQRLETETSFIPPKVRSYVKDKGGTRFDRYGSWSIKVGPNEDASTSQTIKFDLEKPLGWNPYKADASVISDLIAGAGTGKVMTSGYEESKIVLGDGLDETAPSEPDRS</sequence>
<dbReference type="OrthoDB" id="10336398at2759"/>
<name>A0A427YHZ5_9TREE</name>
<comment type="caution">
    <text evidence="2">The sequence shown here is derived from an EMBL/GenBank/DDBJ whole genome shotgun (WGS) entry which is preliminary data.</text>
</comment>
<feature type="compositionally biased region" description="Polar residues" evidence="1">
    <location>
        <begin position="17"/>
        <end position="31"/>
    </location>
</feature>
<dbReference type="Proteomes" id="UP000279259">
    <property type="component" value="Unassembled WGS sequence"/>
</dbReference>
<dbReference type="EMBL" id="RSCD01000010">
    <property type="protein sequence ID" value="RSH90700.1"/>
    <property type="molecule type" value="Genomic_DNA"/>
</dbReference>
<evidence type="ECO:0000256" key="1">
    <source>
        <dbReference type="SAM" id="MobiDB-lite"/>
    </source>
</evidence>